<dbReference type="RefSeq" id="WP_021367303.1">
    <property type="nucleotide sequence ID" value="NZ_BBYB01000076.1"/>
</dbReference>
<organism evidence="1">
    <name type="scientific">Clostridioides difficile</name>
    <name type="common">Peptoclostridium difficile</name>
    <dbReference type="NCBI Taxonomy" id="1496"/>
    <lineage>
        <taxon>Bacteria</taxon>
        <taxon>Bacillati</taxon>
        <taxon>Bacillota</taxon>
        <taxon>Clostridia</taxon>
        <taxon>Peptostreptococcales</taxon>
        <taxon>Peptostreptococcaceae</taxon>
        <taxon>Clostridioides</taxon>
    </lineage>
</organism>
<dbReference type="Pfam" id="PF06353">
    <property type="entry name" value="DUF1062"/>
    <property type="match status" value="1"/>
</dbReference>
<sequence length="191" mass="22254">MKKITWEVEYISQLPVIRYCKKCGKKTEYICSGLFRVNAQHKYLDIWLIYKCSNCDSTWNSTIYSRVNPKSLNPEILEQFHTNDYNLVKQYAMNMELLHRNGAEVGIPEYKIVGQEININDFTQVHIISKYPCQLKVSTLLREKLGLSRKVFDEMLDCGIIRSNSGVDLKKGKLNYEIMLDIGKEKQKSSN</sequence>
<accession>A0A069A2X7</accession>
<dbReference type="AlphaFoldDB" id="A0A069A2X7"/>
<dbReference type="InterPro" id="IPR009412">
    <property type="entry name" value="DUF1062"/>
</dbReference>
<evidence type="ECO:0000313" key="3">
    <source>
        <dbReference type="EMBL" id="CDT69763.1"/>
    </source>
</evidence>
<dbReference type="EMBL" id="LK932529">
    <property type="protein sequence ID" value="CDS89559.1"/>
    <property type="molecule type" value="Genomic_DNA"/>
</dbReference>
<name>A0A069A2X7_CLODI</name>
<protein>
    <recommendedName>
        <fullName evidence="4">DUF1062 domain-containing protein</fullName>
    </recommendedName>
</protein>
<evidence type="ECO:0000313" key="1">
    <source>
        <dbReference type="EMBL" id="CDS85022.1"/>
    </source>
</evidence>
<evidence type="ECO:0000313" key="2">
    <source>
        <dbReference type="EMBL" id="CDS89559.1"/>
    </source>
</evidence>
<gene>
    <name evidence="3" type="ORF">BN1095_640110</name>
    <name evidence="2" type="ORF">BN1096_740163</name>
    <name evidence="1" type="ORF">BN1097_360026</name>
</gene>
<evidence type="ECO:0008006" key="4">
    <source>
        <dbReference type="Google" id="ProtNLM"/>
    </source>
</evidence>
<proteinExistence type="predicted"/>
<dbReference type="EMBL" id="LK933338">
    <property type="protein sequence ID" value="CDT69763.1"/>
    <property type="molecule type" value="Genomic_DNA"/>
</dbReference>
<reference evidence="1" key="1">
    <citation type="submission" date="2014-07" db="EMBL/GenBank/DDBJ databases">
        <authorList>
            <person name="Monot Marc"/>
        </authorList>
    </citation>
    <scope>NUCLEOTIDE SEQUENCE</scope>
    <source>
        <strain evidence="3">7032989</strain>
        <strain evidence="1">7032994</strain>
    </source>
</reference>
<dbReference type="EMBL" id="LK932372">
    <property type="protein sequence ID" value="CDS85022.1"/>
    <property type="molecule type" value="Genomic_DNA"/>
</dbReference>